<dbReference type="KEGG" id="nvn:NVIE_014660"/>
<keyword evidence="2" id="KW-1185">Reference proteome</keyword>
<dbReference type="EMBL" id="CP007536">
    <property type="protein sequence ID" value="AIC15707.1"/>
    <property type="molecule type" value="Genomic_DNA"/>
</dbReference>
<name>A0A060HR93_9ARCH</name>
<dbReference type="STRING" id="926571.NVIE_014660"/>
<dbReference type="Proteomes" id="UP000027093">
    <property type="component" value="Chromosome"/>
</dbReference>
<dbReference type="GeneID" id="74946730"/>
<dbReference type="OrthoDB" id="379182at2157"/>
<dbReference type="RefSeq" id="WP_075054657.1">
    <property type="nucleotide sequence ID" value="NZ_CP007536.1"/>
</dbReference>
<proteinExistence type="predicted"/>
<accession>A0A060HR93</accession>
<sequence length="67" mass="7393">MTESETTMQMVLNRNRITVSITMFGGGVLVTRVFEGSGCYDQLVDFLKSQFGIGSVIRSSIIIADDR</sequence>
<evidence type="ECO:0000313" key="2">
    <source>
        <dbReference type="Proteomes" id="UP000027093"/>
    </source>
</evidence>
<reference evidence="1 2" key="1">
    <citation type="journal article" date="2014" name="Int. J. Syst. Evol. Microbiol.">
        <title>Nitrososphaera viennensis gen. nov., sp. nov., an aerobic and mesophilic, ammonia-oxidizing archaeon from soil and a member of the archaeal phylum Thaumarchaeota.</title>
        <authorList>
            <person name="Stieglmeier M."/>
            <person name="Klingl A."/>
            <person name="Alves R.J."/>
            <person name="Rittmann S.K."/>
            <person name="Melcher M."/>
            <person name="Leisch N."/>
            <person name="Schleper C."/>
        </authorList>
    </citation>
    <scope>NUCLEOTIDE SEQUENCE [LARGE SCALE GENOMIC DNA]</scope>
    <source>
        <strain evidence="1">EN76</strain>
    </source>
</reference>
<evidence type="ECO:0000313" key="1">
    <source>
        <dbReference type="EMBL" id="AIC15707.1"/>
    </source>
</evidence>
<organism evidence="1 2">
    <name type="scientific">Nitrososphaera viennensis EN76</name>
    <dbReference type="NCBI Taxonomy" id="926571"/>
    <lineage>
        <taxon>Archaea</taxon>
        <taxon>Nitrososphaerota</taxon>
        <taxon>Nitrososphaeria</taxon>
        <taxon>Nitrososphaerales</taxon>
        <taxon>Nitrososphaeraceae</taxon>
        <taxon>Nitrososphaera</taxon>
    </lineage>
</organism>
<gene>
    <name evidence="1" type="ORF">NVIE_014660</name>
</gene>
<dbReference type="AlphaFoldDB" id="A0A060HR93"/>
<dbReference type="HOGENOM" id="CLU_2820606_0_0_2"/>
<protein>
    <submittedName>
        <fullName evidence="1">Uncharacterized protein</fullName>
    </submittedName>
</protein>